<dbReference type="InParanoid" id="A0A1Q6DXS6"/>
<accession>A0A1Q6DXS6</accession>
<dbReference type="FunCoup" id="A0A1Q6DXS6">
    <property type="interactions" value="33"/>
</dbReference>
<comment type="caution">
    <text evidence="2">The sequence shown here is derived from an EMBL/GenBank/DDBJ whole genome shotgun (WGS) entry which is preliminary data.</text>
</comment>
<name>A0A1Q6DXS6_METT1</name>
<evidence type="ECO:0000313" key="2">
    <source>
        <dbReference type="EMBL" id="OKY79157.1"/>
    </source>
</evidence>
<dbReference type="Gene3D" id="2.60.120.460">
    <property type="entry name" value="YjbQ-like"/>
    <property type="match status" value="1"/>
</dbReference>
<dbReference type="STRING" id="1903181.BTN85_1664"/>
<keyword evidence="3" id="KW-1185">Reference proteome</keyword>
<dbReference type="NCBIfam" id="TIGR00149">
    <property type="entry name" value="TIGR00149_YjbQ"/>
    <property type="match status" value="1"/>
</dbReference>
<dbReference type="PANTHER" id="PTHR30615">
    <property type="entry name" value="UNCHARACTERIZED PROTEIN YJBQ-RELATED"/>
    <property type="match status" value="1"/>
</dbReference>
<evidence type="ECO:0008006" key="4">
    <source>
        <dbReference type="Google" id="ProtNLM"/>
    </source>
</evidence>
<dbReference type="SUPFAM" id="SSF111038">
    <property type="entry name" value="YjbQ-like"/>
    <property type="match status" value="1"/>
</dbReference>
<gene>
    <name evidence="2" type="ORF">BTN85_1664</name>
</gene>
<dbReference type="Proteomes" id="UP000185744">
    <property type="component" value="Unassembled WGS sequence"/>
</dbReference>
<protein>
    <recommendedName>
        <fullName evidence="4">Secondary thiamine-phosphate synthase enzyme</fullName>
    </recommendedName>
</protein>
<dbReference type="InterPro" id="IPR001602">
    <property type="entry name" value="UPF0047_YjbQ-like"/>
</dbReference>
<dbReference type="PROSITE" id="PS01314">
    <property type="entry name" value="UPF0047"/>
    <property type="match status" value="1"/>
</dbReference>
<dbReference type="AlphaFoldDB" id="A0A1Q6DXS6"/>
<comment type="similarity">
    <text evidence="1">Belongs to the UPF0047 family.</text>
</comment>
<dbReference type="PANTHER" id="PTHR30615:SF8">
    <property type="entry name" value="UPF0047 PROTEIN C4A8.02C"/>
    <property type="match status" value="1"/>
</dbReference>
<dbReference type="PIRSF" id="PIRSF004681">
    <property type="entry name" value="UCP004681"/>
    <property type="match status" value="1"/>
</dbReference>
<reference evidence="2" key="1">
    <citation type="submission" date="2016-12" db="EMBL/GenBank/DDBJ databases">
        <title>Discovery of methanogenic haloarchaea.</title>
        <authorList>
            <person name="Sorokin D.Y."/>
            <person name="Makarova K.S."/>
            <person name="Abbas B."/>
            <person name="Ferrer M."/>
            <person name="Golyshin P.N."/>
        </authorList>
    </citation>
    <scope>NUCLEOTIDE SEQUENCE [LARGE SCALE GENOMIC DNA]</scope>
    <source>
        <strain evidence="2">HMET1</strain>
    </source>
</reference>
<dbReference type="Pfam" id="PF01894">
    <property type="entry name" value="YjbQ"/>
    <property type="match status" value="1"/>
</dbReference>
<evidence type="ECO:0000313" key="3">
    <source>
        <dbReference type="Proteomes" id="UP000185744"/>
    </source>
</evidence>
<proteinExistence type="inferred from homology"/>
<dbReference type="EMBL" id="MSDW01000001">
    <property type="protein sequence ID" value="OKY79157.1"/>
    <property type="molecule type" value="Genomic_DNA"/>
</dbReference>
<dbReference type="InterPro" id="IPR035917">
    <property type="entry name" value="YjbQ-like_sf"/>
</dbReference>
<organism evidence="2 3">
    <name type="scientific">Methanohalarchaeum thermophilum</name>
    <dbReference type="NCBI Taxonomy" id="1903181"/>
    <lineage>
        <taxon>Archaea</taxon>
        <taxon>Methanobacteriati</taxon>
        <taxon>Methanobacteriota</taxon>
        <taxon>Methanonatronarchaeia</taxon>
        <taxon>Methanonatronarchaeales</taxon>
        <taxon>Methanonatronarchaeaceae</taxon>
        <taxon>Candidatus Methanohalarchaeum</taxon>
    </lineage>
</organism>
<evidence type="ECO:0000256" key="1">
    <source>
        <dbReference type="ARBA" id="ARBA00005534"/>
    </source>
</evidence>
<sequence length="128" mass="14545">MNISNLSIETKEKTEIIDITKEINKEISRKEGLINIFSKHTTTGLTVNENESNLISDIDQLLTEIVSSDNWRHNKIDNNAESHLRSILLDSSITLPIKDGEMDLGTWQSVLFIELDGPRTREVRISVL</sequence>